<protein>
    <submittedName>
        <fullName evidence="1">Uncharacterized protein</fullName>
    </submittedName>
</protein>
<keyword evidence="2" id="KW-1185">Reference proteome</keyword>
<reference evidence="1 2" key="1">
    <citation type="submission" date="2014-06" db="EMBL/GenBank/DDBJ databases">
        <title>Saccharopolyspora rectivirgula DSM-43113 Genome sequencing.</title>
        <authorList>
            <person name="Barrera C."/>
            <person name="Millon L."/>
            <person name="Rognon B."/>
            <person name="Zaugg C."/>
            <person name="Monod M."/>
        </authorList>
    </citation>
    <scope>NUCLEOTIDE SEQUENCE [LARGE SCALE GENOMIC DNA]</scope>
    <source>
        <strain evidence="1 2">DSM 43113</strain>
    </source>
</reference>
<sequence>MRQTELLCHELLLKLAGRLPDRHLWRYRDWLAGEAAGVVARVLPSTLVSERITITDDEHQLMSDALLPLGGDPAVINAVLPSDGTVTNYKFSAESPVDSRGDTEALVLGATLRGRPGVGEVRCSWRRVGDGEPRRIVLVTASAEFVALTGEIQRVLRALGEAEPRVEVLPPDVELPAYHRDALEESALVCTGAEELAGHRSGGGHP</sequence>
<dbReference type="Proteomes" id="UP000031419">
    <property type="component" value="Unassembled WGS sequence"/>
</dbReference>
<dbReference type="AlphaFoldDB" id="A0A073AV89"/>
<name>A0A073AV89_9PSEU</name>
<evidence type="ECO:0000313" key="1">
    <source>
        <dbReference type="EMBL" id="KEI43678.1"/>
    </source>
</evidence>
<accession>A0A073AV89</accession>
<dbReference type="STRING" id="28042.GU90_15245"/>
<comment type="caution">
    <text evidence="1">The sequence shown here is derived from an EMBL/GenBank/DDBJ whole genome shotgun (WGS) entry which is preliminary data.</text>
</comment>
<evidence type="ECO:0000313" key="2">
    <source>
        <dbReference type="Proteomes" id="UP000031419"/>
    </source>
</evidence>
<dbReference type="EMBL" id="JNVU01000037">
    <property type="protein sequence ID" value="KEI43678.1"/>
    <property type="molecule type" value="Genomic_DNA"/>
</dbReference>
<organism evidence="1 2">
    <name type="scientific">Saccharopolyspora rectivirgula</name>
    <dbReference type="NCBI Taxonomy" id="28042"/>
    <lineage>
        <taxon>Bacteria</taxon>
        <taxon>Bacillati</taxon>
        <taxon>Actinomycetota</taxon>
        <taxon>Actinomycetes</taxon>
        <taxon>Pseudonocardiales</taxon>
        <taxon>Pseudonocardiaceae</taxon>
        <taxon>Saccharopolyspora</taxon>
    </lineage>
</organism>
<gene>
    <name evidence="1" type="ORF">GU90_15245</name>
</gene>
<dbReference type="eggNOG" id="ENOG5033SAY">
    <property type="taxonomic scope" value="Bacteria"/>
</dbReference>
<proteinExistence type="predicted"/>